<dbReference type="EMBL" id="JAYGII010000005">
    <property type="protein sequence ID" value="MEA5444926.1"/>
    <property type="molecule type" value="Genomic_DNA"/>
</dbReference>
<dbReference type="RefSeq" id="WP_346050558.1">
    <property type="nucleotide sequence ID" value="NZ_JAYGII010000005.1"/>
</dbReference>
<evidence type="ECO:0000313" key="2">
    <source>
        <dbReference type="Proteomes" id="UP001302316"/>
    </source>
</evidence>
<gene>
    <name evidence="1" type="ORF">VCB98_03735</name>
</gene>
<dbReference type="AlphaFoldDB" id="A0AAP6MM75"/>
<evidence type="ECO:0000313" key="1">
    <source>
        <dbReference type="EMBL" id="MEA5444926.1"/>
    </source>
</evidence>
<comment type="caution">
    <text evidence="1">The sequence shown here is derived from an EMBL/GenBank/DDBJ whole genome shotgun (WGS) entry which is preliminary data.</text>
</comment>
<dbReference type="Proteomes" id="UP001302316">
    <property type="component" value="Unassembled WGS sequence"/>
</dbReference>
<sequence length="255" mass="28304">MGILCRLGMGLLLTLVISAESIADEDRGNGEEVPLQLDAVEALGMPPSVTQEVALRAIYVALQTSRSNREEDRHRVVCRHQPVAGTRLPHLMCGTNAAWRASNSLGEGELDIAQANALATLEDGGIWVSERPVSLNQLERAFSRLRDLERSEALINRLFSPEEQLPDAMVDGSAARFARAQVALDVIRLDWLPKLDEAVDERARARLVERMDAELVEELERHGFGVDAFNALAEEIESDETLRAYVAERVHEMQD</sequence>
<proteinExistence type="predicted"/>
<accession>A0AAP6MM75</accession>
<keyword evidence="2" id="KW-1185">Reference proteome</keyword>
<organism evidence="1 2">
    <name type="scientific">Natronospira elongata</name>
    <dbReference type="NCBI Taxonomy" id="3110268"/>
    <lineage>
        <taxon>Bacteria</taxon>
        <taxon>Pseudomonadati</taxon>
        <taxon>Pseudomonadota</taxon>
        <taxon>Gammaproteobacteria</taxon>
        <taxon>Natronospirales</taxon>
        <taxon>Natronospiraceae</taxon>
        <taxon>Natronospira</taxon>
    </lineage>
</organism>
<name>A0AAP6MM75_9GAMM</name>
<protein>
    <submittedName>
        <fullName evidence="1">DUF4168 domain-containing protein</fullName>
    </submittedName>
</protein>
<reference evidence="1 2" key="1">
    <citation type="submission" date="2023-12" db="EMBL/GenBank/DDBJ databases">
        <title>Whole-genome sequencing of halo(alkali)philic microorganisms from hypersaline lakes.</title>
        <authorList>
            <person name="Sorokin D.Y."/>
            <person name="Merkel A.Y."/>
            <person name="Messina E."/>
            <person name="Yakimov M."/>
        </authorList>
    </citation>
    <scope>NUCLEOTIDE SEQUENCE [LARGE SCALE GENOMIC DNA]</scope>
    <source>
        <strain evidence="1 2">AB-CW1</strain>
    </source>
</reference>